<name>A0A9P1MY42_9PELO</name>
<evidence type="ECO:0000256" key="1">
    <source>
        <dbReference type="SAM" id="SignalP"/>
    </source>
</evidence>
<feature type="signal peptide" evidence="1">
    <location>
        <begin position="1"/>
        <end position="19"/>
    </location>
</feature>
<dbReference type="EMBL" id="CANHGI010000001">
    <property type="protein sequence ID" value="CAI5440321.1"/>
    <property type="molecule type" value="Genomic_DNA"/>
</dbReference>
<feature type="chain" id="PRO_5040433323" description="C-type lectin domain-containing protein" evidence="1">
    <location>
        <begin position="20"/>
        <end position="181"/>
    </location>
</feature>
<evidence type="ECO:0000313" key="2">
    <source>
        <dbReference type="EMBL" id="CAI5440321.1"/>
    </source>
</evidence>
<dbReference type="InterPro" id="IPR016187">
    <property type="entry name" value="CTDL_fold"/>
</dbReference>
<sequence length="181" mass="19902">MIVKVLMLLVCLQFANVDSCNVRPRKTCEAGWTKFDRVIVEWCFMYYIYPNMNKTTAENICAGLGAEISSIDNMEMKNLFSTVMSSYLESVAWVGIALKPECNCGADSCLYVPGCGSGGYYWTDKYTYPNDLLDYVSGVNETSTGSNVVPFDSGLLISGEFHAVWSTDAIEGGVFCGKEAT</sequence>
<reference evidence="2" key="1">
    <citation type="submission" date="2022-11" db="EMBL/GenBank/DDBJ databases">
        <authorList>
            <person name="Kikuchi T."/>
        </authorList>
    </citation>
    <scope>NUCLEOTIDE SEQUENCE</scope>
    <source>
        <strain evidence="2">PS1010</strain>
    </source>
</reference>
<protein>
    <recommendedName>
        <fullName evidence="4">C-type lectin domain-containing protein</fullName>
    </recommendedName>
</protein>
<dbReference type="PANTHER" id="PTHR23124">
    <property type="entry name" value="C-TYPE LECTIN DOMAIN-CONTAINING PROTEIN-RELATED-RELATED"/>
    <property type="match status" value="1"/>
</dbReference>
<dbReference type="Gene3D" id="3.10.100.10">
    <property type="entry name" value="Mannose-Binding Protein A, subunit A"/>
    <property type="match status" value="1"/>
</dbReference>
<accession>A0A9P1MY42</accession>
<dbReference type="AlphaFoldDB" id="A0A9P1MY42"/>
<dbReference type="OrthoDB" id="418245at2759"/>
<evidence type="ECO:0008006" key="4">
    <source>
        <dbReference type="Google" id="ProtNLM"/>
    </source>
</evidence>
<gene>
    <name evidence="2" type="ORF">CAMP_LOCUS2958</name>
</gene>
<comment type="caution">
    <text evidence="2">The sequence shown here is derived from an EMBL/GenBank/DDBJ whole genome shotgun (WGS) entry which is preliminary data.</text>
</comment>
<dbReference type="CDD" id="cd00037">
    <property type="entry name" value="CLECT"/>
    <property type="match status" value="1"/>
</dbReference>
<dbReference type="InterPro" id="IPR016186">
    <property type="entry name" value="C-type_lectin-like/link_sf"/>
</dbReference>
<keyword evidence="3" id="KW-1185">Reference proteome</keyword>
<dbReference type="Proteomes" id="UP001152747">
    <property type="component" value="Unassembled WGS sequence"/>
</dbReference>
<organism evidence="2 3">
    <name type="scientific">Caenorhabditis angaria</name>
    <dbReference type="NCBI Taxonomy" id="860376"/>
    <lineage>
        <taxon>Eukaryota</taxon>
        <taxon>Metazoa</taxon>
        <taxon>Ecdysozoa</taxon>
        <taxon>Nematoda</taxon>
        <taxon>Chromadorea</taxon>
        <taxon>Rhabditida</taxon>
        <taxon>Rhabditina</taxon>
        <taxon>Rhabditomorpha</taxon>
        <taxon>Rhabditoidea</taxon>
        <taxon>Rhabditidae</taxon>
        <taxon>Peloderinae</taxon>
        <taxon>Caenorhabditis</taxon>
    </lineage>
</organism>
<dbReference type="SUPFAM" id="SSF56436">
    <property type="entry name" value="C-type lectin-like"/>
    <property type="match status" value="1"/>
</dbReference>
<proteinExistence type="predicted"/>
<keyword evidence="1" id="KW-0732">Signal</keyword>
<evidence type="ECO:0000313" key="3">
    <source>
        <dbReference type="Proteomes" id="UP001152747"/>
    </source>
</evidence>